<proteinExistence type="predicted"/>
<accession>A0AAW2WE65</accession>
<sequence>MGTVRGVYIAYSLERGFSISDVDTGFFRGCLLFDLLTLFSPGLLLGRLSFLHFNVFCCSGQEGVELRNWLLGQRLEEVPIQEPLGESTGSHFLRGSGHLQCYNIESL</sequence>
<gene>
    <name evidence="1" type="ORF">Slati_2471300</name>
</gene>
<dbReference type="EMBL" id="JACGWN010000008">
    <property type="protein sequence ID" value="KAL0439883.1"/>
    <property type="molecule type" value="Genomic_DNA"/>
</dbReference>
<comment type="caution">
    <text evidence="1">The sequence shown here is derived from an EMBL/GenBank/DDBJ whole genome shotgun (WGS) entry which is preliminary data.</text>
</comment>
<dbReference type="AlphaFoldDB" id="A0AAW2WE65"/>
<evidence type="ECO:0000313" key="1">
    <source>
        <dbReference type="EMBL" id="KAL0439883.1"/>
    </source>
</evidence>
<reference evidence="1" key="1">
    <citation type="submission" date="2020-06" db="EMBL/GenBank/DDBJ databases">
        <authorList>
            <person name="Li T."/>
            <person name="Hu X."/>
            <person name="Zhang T."/>
            <person name="Song X."/>
            <person name="Zhang H."/>
            <person name="Dai N."/>
            <person name="Sheng W."/>
            <person name="Hou X."/>
            <person name="Wei L."/>
        </authorList>
    </citation>
    <scope>NUCLEOTIDE SEQUENCE</scope>
    <source>
        <strain evidence="1">KEN1</strain>
        <tissue evidence="1">Leaf</tissue>
    </source>
</reference>
<organism evidence="1">
    <name type="scientific">Sesamum latifolium</name>
    <dbReference type="NCBI Taxonomy" id="2727402"/>
    <lineage>
        <taxon>Eukaryota</taxon>
        <taxon>Viridiplantae</taxon>
        <taxon>Streptophyta</taxon>
        <taxon>Embryophyta</taxon>
        <taxon>Tracheophyta</taxon>
        <taxon>Spermatophyta</taxon>
        <taxon>Magnoliopsida</taxon>
        <taxon>eudicotyledons</taxon>
        <taxon>Gunneridae</taxon>
        <taxon>Pentapetalae</taxon>
        <taxon>asterids</taxon>
        <taxon>lamiids</taxon>
        <taxon>Lamiales</taxon>
        <taxon>Pedaliaceae</taxon>
        <taxon>Sesamum</taxon>
    </lineage>
</organism>
<reference evidence="1" key="2">
    <citation type="journal article" date="2024" name="Plant">
        <title>Genomic evolution and insights into agronomic trait innovations of Sesamum species.</title>
        <authorList>
            <person name="Miao H."/>
            <person name="Wang L."/>
            <person name="Qu L."/>
            <person name="Liu H."/>
            <person name="Sun Y."/>
            <person name="Le M."/>
            <person name="Wang Q."/>
            <person name="Wei S."/>
            <person name="Zheng Y."/>
            <person name="Lin W."/>
            <person name="Duan Y."/>
            <person name="Cao H."/>
            <person name="Xiong S."/>
            <person name="Wang X."/>
            <person name="Wei L."/>
            <person name="Li C."/>
            <person name="Ma Q."/>
            <person name="Ju M."/>
            <person name="Zhao R."/>
            <person name="Li G."/>
            <person name="Mu C."/>
            <person name="Tian Q."/>
            <person name="Mei H."/>
            <person name="Zhang T."/>
            <person name="Gao T."/>
            <person name="Zhang H."/>
        </authorList>
    </citation>
    <scope>NUCLEOTIDE SEQUENCE</scope>
    <source>
        <strain evidence="1">KEN1</strain>
    </source>
</reference>
<protein>
    <submittedName>
        <fullName evidence="1">Uncharacterized protein</fullName>
    </submittedName>
</protein>
<name>A0AAW2WE65_9LAMI</name>